<gene>
    <name evidence="3" type="ORF">DRE_02728</name>
</gene>
<protein>
    <recommendedName>
        <fullName evidence="2">FAD dependent oxidoreductase domain-containing protein</fullName>
    </recommendedName>
</protein>
<dbReference type="HOGENOM" id="CLU_007884_14_0_1"/>
<dbReference type="InterPro" id="IPR006076">
    <property type="entry name" value="FAD-dep_OxRdtase"/>
</dbReference>
<accession>W7HUF8</accession>
<sequence length="371" mass="39240">MTPPAPRKVIVVGGGIIGVSTAYFLSHHPSSPSVTIIEASSIASGASGKAGGLLALDWHTSDTASLARLSYHLHASLAEQYSGYQRWGYRELHTLEISCEEDDGGSNPAGQPVPPGDSRQNSIPSWVRSRTVKSSRSLGTPKTTAQIHPEHFCRAILQESKNVTMVAGYVTKIIADKKPLAAVEVAVEGNVSVIDADVVVVAAGPWTSTLLPVIPVSSQRAHSITVRTTSQVSPHALFTNVKMRSGSIVTPEIYPRINEVYACGDIDDLVPLPKLAKDVQVDQQRCKDIAKNASIVSELFQEGEITSTQAEIGPGPSIGWVPGMSNVAVAAGHGCWGICNGPGTGKVMSELICEGKIMSANTQSLDPSQYI</sequence>
<dbReference type="PANTHER" id="PTHR13847">
    <property type="entry name" value="SARCOSINE DEHYDROGENASE-RELATED"/>
    <property type="match status" value="1"/>
</dbReference>
<proteinExistence type="predicted"/>
<dbReference type="Gene3D" id="3.30.9.10">
    <property type="entry name" value="D-Amino Acid Oxidase, subunit A, domain 2"/>
    <property type="match status" value="1"/>
</dbReference>
<dbReference type="SUPFAM" id="SSF51905">
    <property type="entry name" value="FAD/NAD(P)-binding domain"/>
    <property type="match status" value="1"/>
</dbReference>
<dbReference type="GO" id="GO:0005829">
    <property type="term" value="C:cytosol"/>
    <property type="evidence" value="ECO:0007669"/>
    <property type="project" value="GOC"/>
</dbReference>
<dbReference type="PANTHER" id="PTHR13847:SF150">
    <property type="entry name" value="OXIDOREDUCTASE TDA3-RELATED"/>
    <property type="match status" value="1"/>
</dbReference>
<dbReference type="OrthoDB" id="498204at2759"/>
<evidence type="ECO:0000259" key="2">
    <source>
        <dbReference type="Pfam" id="PF01266"/>
    </source>
</evidence>
<dbReference type="Gene3D" id="3.50.50.60">
    <property type="entry name" value="FAD/NAD(P)-binding domain"/>
    <property type="match status" value="2"/>
</dbReference>
<feature type="compositionally biased region" description="Polar residues" evidence="1">
    <location>
        <begin position="132"/>
        <end position="143"/>
    </location>
</feature>
<evidence type="ECO:0000256" key="1">
    <source>
        <dbReference type="SAM" id="MobiDB-lite"/>
    </source>
</evidence>
<keyword evidence="4" id="KW-1185">Reference proteome</keyword>
<dbReference type="InterPro" id="IPR036188">
    <property type="entry name" value="FAD/NAD-bd_sf"/>
</dbReference>
<name>W7HUF8_9PEZI</name>
<dbReference type="AlphaFoldDB" id="W7HUF8"/>
<evidence type="ECO:0000313" key="4">
    <source>
        <dbReference type="Proteomes" id="UP000024837"/>
    </source>
</evidence>
<feature type="domain" description="FAD dependent oxidoreductase" evidence="2">
    <location>
        <begin position="8"/>
        <end position="351"/>
    </location>
</feature>
<dbReference type="Pfam" id="PF01266">
    <property type="entry name" value="DAO"/>
    <property type="match status" value="1"/>
</dbReference>
<organism evidence="3 4">
    <name type="scientific">Drechslerella stenobrocha 248</name>
    <dbReference type="NCBI Taxonomy" id="1043628"/>
    <lineage>
        <taxon>Eukaryota</taxon>
        <taxon>Fungi</taxon>
        <taxon>Dikarya</taxon>
        <taxon>Ascomycota</taxon>
        <taxon>Pezizomycotina</taxon>
        <taxon>Orbiliomycetes</taxon>
        <taxon>Orbiliales</taxon>
        <taxon>Orbiliaceae</taxon>
        <taxon>Drechslerella</taxon>
    </lineage>
</organism>
<dbReference type="Proteomes" id="UP000024837">
    <property type="component" value="Unassembled WGS sequence"/>
</dbReference>
<dbReference type="GO" id="GO:0005770">
    <property type="term" value="C:late endosome"/>
    <property type="evidence" value="ECO:0007669"/>
    <property type="project" value="TreeGrafter"/>
</dbReference>
<feature type="region of interest" description="Disordered" evidence="1">
    <location>
        <begin position="99"/>
        <end position="143"/>
    </location>
</feature>
<reference evidence="3 4" key="1">
    <citation type="submission" date="2013-05" db="EMBL/GenBank/DDBJ databases">
        <title>Drechslerella stenobrocha genome reveals carnivorous origination and mechanical trapping mechanism of predatory fungi.</title>
        <authorList>
            <person name="Liu X."/>
            <person name="Zhang W."/>
            <person name="Liu K."/>
        </authorList>
    </citation>
    <scope>NUCLEOTIDE SEQUENCE [LARGE SCALE GENOMIC DNA]</scope>
    <source>
        <strain evidence="3 4">248</strain>
    </source>
</reference>
<evidence type="ECO:0000313" key="3">
    <source>
        <dbReference type="EMBL" id="EWC47846.1"/>
    </source>
</evidence>
<dbReference type="EMBL" id="KI966407">
    <property type="protein sequence ID" value="EWC47846.1"/>
    <property type="molecule type" value="Genomic_DNA"/>
</dbReference>
<dbReference type="GO" id="GO:0042147">
    <property type="term" value="P:retrograde transport, endosome to Golgi"/>
    <property type="evidence" value="ECO:0007669"/>
    <property type="project" value="TreeGrafter"/>
</dbReference>